<evidence type="ECO:0000256" key="1">
    <source>
        <dbReference type="SAM" id="MobiDB-lite"/>
    </source>
</evidence>
<feature type="region of interest" description="Disordered" evidence="1">
    <location>
        <begin position="305"/>
        <end position="324"/>
    </location>
</feature>
<protein>
    <submittedName>
        <fullName evidence="3">Uncharacterized protein</fullName>
    </submittedName>
</protein>
<dbReference type="SUPFAM" id="SSF50969">
    <property type="entry name" value="YVTN repeat-like/Quinoprotein amine dehydrogenase"/>
    <property type="match status" value="1"/>
</dbReference>
<evidence type="ECO:0000313" key="4">
    <source>
        <dbReference type="Proteomes" id="UP000732378"/>
    </source>
</evidence>
<name>A0ABS2MBI3_9ACTN</name>
<accession>A0ABS2MBI3</accession>
<reference evidence="3 4" key="1">
    <citation type="submission" date="2021-01" db="EMBL/GenBank/DDBJ databases">
        <title>Sequencing the genomes of 1000 actinobacteria strains.</title>
        <authorList>
            <person name="Klenk H.-P."/>
        </authorList>
    </citation>
    <scope>NUCLEOTIDE SEQUENCE [LARGE SCALE GENOMIC DNA]</scope>
    <source>
        <strain evidence="3 4">DSM 18239</strain>
    </source>
</reference>
<dbReference type="RefSeq" id="WP_193668393.1">
    <property type="nucleotide sequence ID" value="NZ_JACDTV010000004.1"/>
</dbReference>
<evidence type="ECO:0000256" key="2">
    <source>
        <dbReference type="SAM" id="Phobius"/>
    </source>
</evidence>
<feature type="transmembrane region" description="Helical" evidence="2">
    <location>
        <begin position="45"/>
        <end position="64"/>
    </location>
</feature>
<proteinExistence type="predicted"/>
<sequence>MRLWRTAVLLGLGLLWFWLGPLVPLLALASLAHPRVRRAWRPGSRVVAAWALAAVVLTGLVVVAPDGLLPLPSGSGALVTPGYTGRPFTPQPLSVVAPDADAAAGDGPLGLSPEVDSALYGTDQCGGLVFTSGGRLVVLCGEGDDQRLRVVDADSLRPLASKDLPDPPAEAGDACAEVSFHLDGLDRVVVPTADRRILVVATADGAGEADLTTEETHDLTGVLPEDDCLLAVRPDSDDRTWFVTRQGRAGFVDPLGGPPRLLELGEEVDQPLTAGPDGGVYVVTQAALHRLDVRRGDPVATWRSAYERGSGRKPGQRSQGSGSPATVLADGLVAITDNANPRMHVVVHDAADGARVCQSELFDDDASAAEGALVAVGRGVVVANTHGYDGPLRTLLGRVPAGGLARVDVVGRECVPAWTSEAVAPSATPALAPAAGLLYAWTKRRSWWGVDAWYLSALDVRTGRPAFSVRTGRGVLHDTHRSALALGPDGAAYAATLAGLVRVRDEQR</sequence>
<gene>
    <name evidence="3" type="ORF">JOE61_002372</name>
</gene>
<keyword evidence="2" id="KW-0812">Transmembrane</keyword>
<keyword evidence="2" id="KW-0472">Membrane</keyword>
<keyword evidence="4" id="KW-1185">Reference proteome</keyword>
<evidence type="ECO:0000313" key="3">
    <source>
        <dbReference type="EMBL" id="MBM7508558.1"/>
    </source>
</evidence>
<organism evidence="3 4">
    <name type="scientific">Nocardioides salarius</name>
    <dbReference type="NCBI Taxonomy" id="374513"/>
    <lineage>
        <taxon>Bacteria</taxon>
        <taxon>Bacillati</taxon>
        <taxon>Actinomycetota</taxon>
        <taxon>Actinomycetes</taxon>
        <taxon>Propionibacteriales</taxon>
        <taxon>Nocardioidaceae</taxon>
        <taxon>Nocardioides</taxon>
    </lineage>
</organism>
<comment type="caution">
    <text evidence="3">The sequence shown here is derived from an EMBL/GenBank/DDBJ whole genome shotgun (WGS) entry which is preliminary data.</text>
</comment>
<dbReference type="EMBL" id="JAFBBZ010000001">
    <property type="protein sequence ID" value="MBM7508558.1"/>
    <property type="molecule type" value="Genomic_DNA"/>
</dbReference>
<dbReference type="Proteomes" id="UP000732378">
    <property type="component" value="Unassembled WGS sequence"/>
</dbReference>
<dbReference type="InterPro" id="IPR011044">
    <property type="entry name" value="Quino_amine_DH_bsu"/>
</dbReference>
<keyword evidence="2" id="KW-1133">Transmembrane helix</keyword>